<dbReference type="Proteomes" id="UP000789524">
    <property type="component" value="Unassembled WGS sequence"/>
</dbReference>
<gene>
    <name evidence="2" type="ORF">DCHRY22_LOCUS9762</name>
</gene>
<accession>A0A8J2QTG0</accession>
<dbReference type="InterPro" id="IPR036397">
    <property type="entry name" value="RNaseH_sf"/>
</dbReference>
<feature type="compositionally biased region" description="Acidic residues" evidence="1">
    <location>
        <begin position="17"/>
        <end position="46"/>
    </location>
</feature>
<feature type="region of interest" description="Disordered" evidence="1">
    <location>
        <begin position="1"/>
        <end position="46"/>
    </location>
</feature>
<protein>
    <submittedName>
        <fullName evidence="2">(African queen) hypothetical protein</fullName>
    </submittedName>
</protein>
<name>A0A8J2QTG0_9NEOP</name>
<feature type="region of interest" description="Disordered" evidence="1">
    <location>
        <begin position="233"/>
        <end position="255"/>
    </location>
</feature>
<dbReference type="OrthoDB" id="7460492at2759"/>
<dbReference type="EMBL" id="CAKASE010000067">
    <property type="protein sequence ID" value="CAG9571654.1"/>
    <property type="molecule type" value="Genomic_DNA"/>
</dbReference>
<keyword evidence="3" id="KW-1185">Reference proteome</keyword>
<dbReference type="GO" id="GO:0003676">
    <property type="term" value="F:nucleic acid binding"/>
    <property type="evidence" value="ECO:0007669"/>
    <property type="project" value="InterPro"/>
</dbReference>
<dbReference type="AlphaFoldDB" id="A0A8J2QTG0"/>
<dbReference type="PANTHER" id="PTHR33939:SF1">
    <property type="entry name" value="DUF4371 DOMAIN-CONTAINING PROTEIN"/>
    <property type="match status" value="1"/>
</dbReference>
<reference evidence="2" key="1">
    <citation type="submission" date="2021-09" db="EMBL/GenBank/DDBJ databases">
        <authorList>
            <person name="Martin H S."/>
        </authorList>
    </citation>
    <scope>NUCLEOTIDE SEQUENCE</scope>
</reference>
<comment type="caution">
    <text evidence="2">The sequence shown here is derived from an EMBL/GenBank/DDBJ whole genome shotgun (WGS) entry which is preliminary data.</text>
</comment>
<dbReference type="Gene3D" id="3.30.420.10">
    <property type="entry name" value="Ribonuclease H-like superfamily/Ribonuclease H"/>
    <property type="match status" value="1"/>
</dbReference>
<sequence>MESRHRLNQDEIATILENDDDYSPLDSDSEEEDRVVEDEVWSDNEDAMVDFVEDTSRQEDPDNNIASRESPNLELNMIGLLGLNNLKEPMTIIMDNAPYHSVQVNKTPNQSNRKSELVKWLNENGVTADIKMLKAELIALVRRHKPSTPTYALDEMAKEKGHQVLRLPLSFNAIELIWAQIKSHTARNNTSPPFTANKMLALLQDAINKVQPEDWSMVVNKIKRDIMSDWDRLSPGRPQKSFIDSSERSKRRKTKHLRSKELAELTYATQMQLRREGKVEASKVVKDLSRSPQRKQYERMRETNPSFFPCYSILQKAKKDCYPEIRVTETCAEVQVQKLMDHTVSRLIQLLGEAVEDSSEEEKCSLLLFSKWGCDGSQQVQYKMKFEYEDDSDANIFQSSVVPLQLIYGPEKKYYGKIQYHRHLAIVAP</sequence>
<evidence type="ECO:0000313" key="2">
    <source>
        <dbReference type="EMBL" id="CAG9571654.1"/>
    </source>
</evidence>
<evidence type="ECO:0000313" key="3">
    <source>
        <dbReference type="Proteomes" id="UP000789524"/>
    </source>
</evidence>
<dbReference type="PANTHER" id="PTHR33939">
    <property type="entry name" value="PROTEIN CBG22215"/>
    <property type="match status" value="1"/>
</dbReference>
<organism evidence="2 3">
    <name type="scientific">Danaus chrysippus</name>
    <name type="common">African queen</name>
    <dbReference type="NCBI Taxonomy" id="151541"/>
    <lineage>
        <taxon>Eukaryota</taxon>
        <taxon>Metazoa</taxon>
        <taxon>Ecdysozoa</taxon>
        <taxon>Arthropoda</taxon>
        <taxon>Hexapoda</taxon>
        <taxon>Insecta</taxon>
        <taxon>Pterygota</taxon>
        <taxon>Neoptera</taxon>
        <taxon>Endopterygota</taxon>
        <taxon>Lepidoptera</taxon>
        <taxon>Glossata</taxon>
        <taxon>Ditrysia</taxon>
        <taxon>Papilionoidea</taxon>
        <taxon>Nymphalidae</taxon>
        <taxon>Danainae</taxon>
        <taxon>Danaini</taxon>
        <taxon>Danaina</taxon>
        <taxon>Danaus</taxon>
        <taxon>Anosia</taxon>
    </lineage>
</organism>
<evidence type="ECO:0000256" key="1">
    <source>
        <dbReference type="SAM" id="MobiDB-lite"/>
    </source>
</evidence>
<proteinExistence type="predicted"/>